<dbReference type="EMBL" id="FLUN01000001">
    <property type="protein sequence ID" value="SBV99418.1"/>
    <property type="molecule type" value="Genomic_DNA"/>
</dbReference>
<organism evidence="1">
    <name type="scientific">uncultured Eubacteriales bacterium</name>
    <dbReference type="NCBI Taxonomy" id="172733"/>
    <lineage>
        <taxon>Bacteria</taxon>
        <taxon>Bacillati</taxon>
        <taxon>Bacillota</taxon>
        <taxon>Clostridia</taxon>
        <taxon>Eubacteriales</taxon>
        <taxon>environmental samples</taxon>
    </lineage>
</organism>
<evidence type="ECO:0000313" key="1">
    <source>
        <dbReference type="EMBL" id="SBV99418.1"/>
    </source>
</evidence>
<proteinExistence type="predicted"/>
<sequence>MSKVVANDSTKIFQIQKWFGLNENPDGDTGLKMGEAAEMRNFRVTRENHLQIRPGYAPVCDLAAGQPVRGLWCGYVAGVRHLLAACGGHIWDIGADWTATDLGEVNGADVFFFDFSKKVYMLTGQEYYCWDGETPTLQVVEGYVPTVATATVPSGGGTLLENPNLLTGKKRQEFSPDGTGKVFHLVEEEIDEVLSVEGTSIGHTVDKAAGTVTFESAPEKGTNTISITWRKGDGDREKISGMRFAELYNGSSDSRVFLYGNGTNETRYSDIDRVYLPNAEYFPDLNTMAVDSANTPITAMIRHYDRLLVFKTDSAHSAQYGTITSADGRVIPAFYASPLNREIGCGAPGQVKLVENDARTVFGRGVYRWTLTVGASRDERNAQRISERVEATLGEFDLAQTVAFDDEERQEYYLVCGGRALVHNYAANVWYYYDDFPALCMERMDGEVYFGTADGRLMHLSTQYRNDDLTPIDAYWESGAMAFGKDWGRKHSSTMWVSIKPESQAQLTVTAQSNLKSNYARKLVASGLSSFGNVSFSRWSFSTNRKPQVIRVRLKIKKFTYYTLIFESRSTSATATVLGVDMQVRYMGNVK</sequence>
<protein>
    <submittedName>
        <fullName evidence="1">Uncharacterized protein</fullName>
    </submittedName>
</protein>
<name>A0A212JJ05_9FIRM</name>
<gene>
    <name evidence="1" type="ORF">KL86CLO1_11194</name>
</gene>
<reference evidence="1" key="1">
    <citation type="submission" date="2016-04" db="EMBL/GenBank/DDBJ databases">
        <authorList>
            <person name="Evans L.H."/>
            <person name="Alamgir A."/>
            <person name="Owens N."/>
            <person name="Weber N.D."/>
            <person name="Virtaneva K."/>
            <person name="Barbian K."/>
            <person name="Babar A."/>
            <person name="Rosenke K."/>
        </authorList>
    </citation>
    <scope>NUCLEOTIDE SEQUENCE</scope>
    <source>
        <strain evidence="1">86</strain>
    </source>
</reference>
<dbReference type="AlphaFoldDB" id="A0A212JJ05"/>
<accession>A0A212JJ05</accession>